<dbReference type="EMBL" id="JAVRRD010000003">
    <property type="protein sequence ID" value="KAK5061236.1"/>
    <property type="molecule type" value="Genomic_DNA"/>
</dbReference>
<feature type="domain" description="PH" evidence="3">
    <location>
        <begin position="405"/>
        <end position="514"/>
    </location>
</feature>
<proteinExistence type="predicted"/>
<comment type="caution">
    <text evidence="4">The sequence shown here is derived from an EMBL/GenBank/DDBJ whole genome shotgun (WGS) entry which is preliminary data.</text>
</comment>
<feature type="domain" description="PH" evidence="2">
    <location>
        <begin position="286"/>
        <end position="403"/>
    </location>
</feature>
<evidence type="ECO:0000313" key="4">
    <source>
        <dbReference type="EMBL" id="KAK5061236.1"/>
    </source>
</evidence>
<organism evidence="4 5">
    <name type="scientific">Exophiala bonariae</name>
    <dbReference type="NCBI Taxonomy" id="1690606"/>
    <lineage>
        <taxon>Eukaryota</taxon>
        <taxon>Fungi</taxon>
        <taxon>Dikarya</taxon>
        <taxon>Ascomycota</taxon>
        <taxon>Pezizomycotina</taxon>
        <taxon>Eurotiomycetes</taxon>
        <taxon>Chaetothyriomycetidae</taxon>
        <taxon>Chaetothyriales</taxon>
        <taxon>Herpotrichiellaceae</taxon>
        <taxon>Exophiala</taxon>
    </lineage>
</organism>
<reference evidence="4 5" key="1">
    <citation type="submission" date="2023-08" db="EMBL/GenBank/DDBJ databases">
        <title>Black Yeasts Isolated from many extreme environments.</title>
        <authorList>
            <person name="Coleine C."/>
            <person name="Stajich J.E."/>
            <person name="Selbmann L."/>
        </authorList>
    </citation>
    <scope>NUCLEOTIDE SEQUENCE [LARGE SCALE GENOMIC DNA]</scope>
    <source>
        <strain evidence="4 5">CCFEE 5792</strain>
    </source>
</reference>
<name>A0AAV9NL10_9EURO</name>
<dbReference type="InterPro" id="IPR057082">
    <property type="entry name" value="PH_C"/>
</dbReference>
<dbReference type="RefSeq" id="XP_064710333.1">
    <property type="nucleotide sequence ID" value="XM_064851330.1"/>
</dbReference>
<dbReference type="AlphaFoldDB" id="A0AAV9NL10"/>
<dbReference type="Proteomes" id="UP001358417">
    <property type="component" value="Unassembled WGS sequence"/>
</dbReference>
<evidence type="ECO:0000259" key="2">
    <source>
        <dbReference type="Pfam" id="PF23074"/>
    </source>
</evidence>
<sequence>MELILDGEAARAQDISDILSLIRVNDQVNIQDLTLSITRLNNLSWALRELAGQIDAAKGRVSRSFADDLTLLQNSVAFTLQDVWTILGKIPKNPTGGDYRRAWKDVVKYCAEMGRQSLHLRLETYQLFIYGLCKVLKRQVYSRSQIDTLRHEINDLQSLQRDNRRLISATDAFANLALVPAQAAILHKPRSQERVRPQNQRPMSPTTSNDSYDSLKYQVAPSPPTGSPTTTFSTTFSTTSHASSVENESSHWAFHIFSNLPSTPLEESNDISRCVIKDGARIGRSWPESDFEPILKLKFPGGLRTTFFWRARDFRSKITCEWIEGKRGQRWSCMALTDLHLRRSGPFLYLCRPTPEAANTVWACLKFTAIEWLVIYHCTFLSLRSHDSSRHVGNETDHDIAEEKSYFAGTIRDSGYKHALRLYRDRSTDALRLEAAVSKGDMEDAPIWTAFITHCITSPTWCRYPQNSSTVYLADLRRHVFSSEYTPHVAANGEQLLDFETIEDAEDFVSTIEDFGEEYRKAPK</sequence>
<gene>
    <name evidence="4" type="ORF">LTR84_007778</name>
</gene>
<dbReference type="GeneID" id="89975943"/>
<feature type="compositionally biased region" description="Polar residues" evidence="1">
    <location>
        <begin position="197"/>
        <end position="212"/>
    </location>
</feature>
<dbReference type="Pfam" id="PF23074">
    <property type="entry name" value="PH_FT_N"/>
    <property type="match status" value="1"/>
</dbReference>
<accession>A0AAV9NL10</accession>
<feature type="region of interest" description="Disordered" evidence="1">
    <location>
        <begin position="187"/>
        <end position="213"/>
    </location>
</feature>
<evidence type="ECO:0000313" key="5">
    <source>
        <dbReference type="Proteomes" id="UP001358417"/>
    </source>
</evidence>
<evidence type="ECO:0000256" key="1">
    <source>
        <dbReference type="SAM" id="MobiDB-lite"/>
    </source>
</evidence>
<keyword evidence="5" id="KW-1185">Reference proteome</keyword>
<protein>
    <recommendedName>
        <fullName evidence="6">Fungal N-terminal domain-containing protein</fullName>
    </recommendedName>
</protein>
<evidence type="ECO:0008006" key="6">
    <source>
        <dbReference type="Google" id="ProtNLM"/>
    </source>
</evidence>
<evidence type="ECO:0000259" key="3">
    <source>
        <dbReference type="Pfam" id="PF23076"/>
    </source>
</evidence>
<dbReference type="InterPro" id="IPR057081">
    <property type="entry name" value="PH_N"/>
</dbReference>
<dbReference type="Pfam" id="PF23076">
    <property type="entry name" value="PH_FT_C"/>
    <property type="match status" value="1"/>
</dbReference>